<protein>
    <submittedName>
        <fullName evidence="4">DUF4168 domain-containing protein</fullName>
    </submittedName>
</protein>
<keyword evidence="5" id="KW-1185">Reference proteome</keyword>
<evidence type="ECO:0000256" key="1">
    <source>
        <dbReference type="SAM" id="MobiDB-lite"/>
    </source>
</evidence>
<dbReference type="AlphaFoldDB" id="A0A8J7DSD5"/>
<gene>
    <name evidence="4" type="ORF">IQ241_22745</name>
</gene>
<evidence type="ECO:0000313" key="5">
    <source>
        <dbReference type="Proteomes" id="UP000636505"/>
    </source>
</evidence>
<feature type="chain" id="PRO_5035146598" evidence="2">
    <location>
        <begin position="30"/>
        <end position="177"/>
    </location>
</feature>
<feature type="signal peptide" evidence="2">
    <location>
        <begin position="1"/>
        <end position="29"/>
    </location>
</feature>
<comment type="caution">
    <text evidence="4">The sequence shown here is derived from an EMBL/GenBank/DDBJ whole genome shotgun (WGS) entry which is preliminary data.</text>
</comment>
<evidence type="ECO:0000259" key="3">
    <source>
        <dbReference type="Pfam" id="PF13767"/>
    </source>
</evidence>
<feature type="compositionally biased region" description="Low complexity" evidence="1">
    <location>
        <begin position="31"/>
        <end position="42"/>
    </location>
</feature>
<feature type="domain" description="DUF4168" evidence="3">
    <location>
        <begin position="57"/>
        <end position="169"/>
    </location>
</feature>
<keyword evidence="2" id="KW-0732">Signal</keyword>
<organism evidence="4 5">
    <name type="scientific">Vasconcelosia minhoensis LEGE 07310</name>
    <dbReference type="NCBI Taxonomy" id="915328"/>
    <lineage>
        <taxon>Bacteria</taxon>
        <taxon>Bacillati</taxon>
        <taxon>Cyanobacteriota</taxon>
        <taxon>Cyanophyceae</taxon>
        <taxon>Nodosilineales</taxon>
        <taxon>Cymatolegaceae</taxon>
        <taxon>Vasconcelosia</taxon>
        <taxon>Vasconcelosia minhoensis</taxon>
    </lineage>
</organism>
<dbReference type="Proteomes" id="UP000636505">
    <property type="component" value="Unassembled WGS sequence"/>
</dbReference>
<sequence length="177" mass="19141">MLKAKLLRGSLTAALLLLAPAIAAEWAMAQEPEPTPPTEAQQIDPAEPTPPQAMELSESQIDGFVSAYQAIQAIRAETQPQLIAAIEAEGLTIDQFNAIAQTQQTPEATTEIPSDQAEQFSAASEQVDDIRAGARADMEQAIQAEGLTVEEFEQIFAMAQQDPELQQQIIQRLEGQS</sequence>
<reference evidence="4" key="1">
    <citation type="submission" date="2020-10" db="EMBL/GenBank/DDBJ databases">
        <authorList>
            <person name="Castelo-Branco R."/>
            <person name="Eusebio N."/>
            <person name="Adriana R."/>
            <person name="Vieira A."/>
            <person name="Brugerolle De Fraissinette N."/>
            <person name="Rezende De Castro R."/>
            <person name="Schneider M.P."/>
            <person name="Vasconcelos V."/>
            <person name="Leao P.N."/>
        </authorList>
    </citation>
    <scope>NUCLEOTIDE SEQUENCE</scope>
    <source>
        <strain evidence="4">LEGE 07310</strain>
    </source>
</reference>
<dbReference type="Pfam" id="PF13767">
    <property type="entry name" value="DUF4168"/>
    <property type="match status" value="1"/>
</dbReference>
<proteinExistence type="predicted"/>
<dbReference type="RefSeq" id="WP_193911666.1">
    <property type="nucleotide sequence ID" value="NZ_JADEXG010000082.1"/>
</dbReference>
<evidence type="ECO:0000256" key="2">
    <source>
        <dbReference type="SAM" id="SignalP"/>
    </source>
</evidence>
<feature type="region of interest" description="Disordered" evidence="1">
    <location>
        <begin position="31"/>
        <end position="53"/>
    </location>
</feature>
<name>A0A8J7DSD5_9CYAN</name>
<accession>A0A8J7DSD5</accession>
<evidence type="ECO:0000313" key="4">
    <source>
        <dbReference type="EMBL" id="MBE9080074.1"/>
    </source>
</evidence>
<dbReference type="EMBL" id="JADEXG010000082">
    <property type="protein sequence ID" value="MBE9080074.1"/>
    <property type="molecule type" value="Genomic_DNA"/>
</dbReference>
<dbReference type="InterPro" id="IPR025433">
    <property type="entry name" value="DUF4168"/>
</dbReference>